<feature type="compositionally biased region" description="Low complexity" evidence="1">
    <location>
        <begin position="40"/>
        <end position="56"/>
    </location>
</feature>
<sequence length="74" mass="7999">MRKNKPGLKRANGKEHAGSIDALSLHRKKRGPQRPNWGQAAKSMPAPMSGPSGMSPQWADRAKSTPRATVPRDG</sequence>
<dbReference type="Proteomes" id="UP001066276">
    <property type="component" value="Chromosome 8"/>
</dbReference>
<organism evidence="2 3">
    <name type="scientific">Pleurodeles waltl</name>
    <name type="common">Iberian ribbed newt</name>
    <dbReference type="NCBI Taxonomy" id="8319"/>
    <lineage>
        <taxon>Eukaryota</taxon>
        <taxon>Metazoa</taxon>
        <taxon>Chordata</taxon>
        <taxon>Craniata</taxon>
        <taxon>Vertebrata</taxon>
        <taxon>Euteleostomi</taxon>
        <taxon>Amphibia</taxon>
        <taxon>Batrachia</taxon>
        <taxon>Caudata</taxon>
        <taxon>Salamandroidea</taxon>
        <taxon>Salamandridae</taxon>
        <taxon>Pleurodelinae</taxon>
        <taxon>Pleurodeles</taxon>
    </lineage>
</organism>
<protein>
    <submittedName>
        <fullName evidence="2">Uncharacterized protein</fullName>
    </submittedName>
</protein>
<evidence type="ECO:0000313" key="2">
    <source>
        <dbReference type="EMBL" id="KAJ1119732.1"/>
    </source>
</evidence>
<evidence type="ECO:0000256" key="1">
    <source>
        <dbReference type="SAM" id="MobiDB-lite"/>
    </source>
</evidence>
<dbReference type="AlphaFoldDB" id="A0AAV7NXV7"/>
<feature type="region of interest" description="Disordered" evidence="1">
    <location>
        <begin position="1"/>
        <end position="74"/>
    </location>
</feature>
<keyword evidence="3" id="KW-1185">Reference proteome</keyword>
<name>A0AAV7NXV7_PLEWA</name>
<accession>A0AAV7NXV7</accession>
<gene>
    <name evidence="2" type="ORF">NDU88_007917</name>
</gene>
<reference evidence="2" key="1">
    <citation type="journal article" date="2022" name="bioRxiv">
        <title>Sequencing and chromosome-scale assembly of the giantPleurodeles waltlgenome.</title>
        <authorList>
            <person name="Brown T."/>
            <person name="Elewa A."/>
            <person name="Iarovenko S."/>
            <person name="Subramanian E."/>
            <person name="Araus A.J."/>
            <person name="Petzold A."/>
            <person name="Susuki M."/>
            <person name="Suzuki K.-i.T."/>
            <person name="Hayashi T."/>
            <person name="Toyoda A."/>
            <person name="Oliveira C."/>
            <person name="Osipova E."/>
            <person name="Leigh N.D."/>
            <person name="Simon A."/>
            <person name="Yun M.H."/>
        </authorList>
    </citation>
    <scope>NUCLEOTIDE SEQUENCE</scope>
    <source>
        <strain evidence="2">20211129_DDA</strain>
        <tissue evidence="2">Liver</tissue>
    </source>
</reference>
<comment type="caution">
    <text evidence="2">The sequence shown here is derived from an EMBL/GenBank/DDBJ whole genome shotgun (WGS) entry which is preliminary data.</text>
</comment>
<proteinExistence type="predicted"/>
<evidence type="ECO:0000313" key="3">
    <source>
        <dbReference type="Proteomes" id="UP001066276"/>
    </source>
</evidence>
<dbReference type="EMBL" id="JANPWB010000012">
    <property type="protein sequence ID" value="KAJ1119732.1"/>
    <property type="molecule type" value="Genomic_DNA"/>
</dbReference>